<proteinExistence type="predicted"/>
<organism evidence="2 3">
    <name type="scientific">Lacihabitans soyangensis</name>
    <dbReference type="NCBI Taxonomy" id="869394"/>
    <lineage>
        <taxon>Bacteria</taxon>
        <taxon>Pseudomonadati</taxon>
        <taxon>Bacteroidota</taxon>
        <taxon>Cytophagia</taxon>
        <taxon>Cytophagales</taxon>
        <taxon>Leadbetterellaceae</taxon>
        <taxon>Lacihabitans</taxon>
    </lineage>
</organism>
<feature type="transmembrane region" description="Helical" evidence="1">
    <location>
        <begin position="90"/>
        <end position="109"/>
    </location>
</feature>
<evidence type="ECO:0000256" key="1">
    <source>
        <dbReference type="SAM" id="Phobius"/>
    </source>
</evidence>
<feature type="transmembrane region" description="Helical" evidence="1">
    <location>
        <begin position="121"/>
        <end position="138"/>
    </location>
</feature>
<feature type="transmembrane region" description="Helical" evidence="1">
    <location>
        <begin position="338"/>
        <end position="360"/>
    </location>
</feature>
<keyword evidence="1" id="KW-1133">Transmembrane helix</keyword>
<dbReference type="RefSeq" id="WP_255038235.1">
    <property type="nucleotide sequence ID" value="NZ_RJUF01000174.1"/>
</dbReference>
<feature type="transmembrane region" description="Helical" evidence="1">
    <location>
        <begin position="210"/>
        <end position="230"/>
    </location>
</feature>
<protein>
    <submittedName>
        <fullName evidence="2">Uncharacterized protein</fullName>
    </submittedName>
</protein>
<accession>A0AAE3KTK6</accession>
<feature type="transmembrane region" description="Helical" evidence="1">
    <location>
        <begin position="397"/>
        <end position="413"/>
    </location>
</feature>
<reference evidence="2 3" key="1">
    <citation type="submission" date="2018-11" db="EMBL/GenBank/DDBJ databases">
        <title>Novel bacteria species description.</title>
        <authorList>
            <person name="Han J.-H."/>
        </authorList>
    </citation>
    <scope>NUCLEOTIDE SEQUENCE [LARGE SCALE GENOMIC DNA]</scope>
    <source>
        <strain evidence="2 3">KCTC23259</strain>
    </source>
</reference>
<keyword evidence="1" id="KW-0812">Transmembrane</keyword>
<name>A0AAE3KTK6_9BACT</name>
<dbReference type="AlphaFoldDB" id="A0AAE3KTK6"/>
<feature type="transmembrane region" description="Helical" evidence="1">
    <location>
        <begin position="173"/>
        <end position="203"/>
    </location>
</feature>
<sequence>MISKTKLVVFTLLYICLGTIFIHCVYLKDWNHSIFEISFNFGDVVENIIKHNKFEGRYADNISIEFRAHRLPAIPYFIAYLSKIFGTEKILFVTLLKNLVLSLFWIPVLHEGINKRNIRPLHKIILAVFLLSFPQIFLHGLQIDLEESYIIPILAYYWFLVINDKPFTKWQKVYFVVLPSLLFFSKNTFLYIIPILSTIILLTDIKKAKLIFVSILLLGISTYSLASFNLKNSGRFTLKYSLEWFNIYKGNNELTANFYPKYSLDILDYFDYYKIPESVKTEWEFNEFFKEKTVKYYEGNLDKIIAFLPTKILTIWFDIRPNGIFPQNEDSHYSPIKILGMAYMLIFRTLQWFCLINLFLKLFGKKRKKYASLSLKYISLIGLYFIPYTIAFGFERHLLPVIIPTILTLIAILEKKTNLSGSK</sequence>
<gene>
    <name evidence="2" type="ORF">EGI31_16500</name>
</gene>
<comment type="caution">
    <text evidence="2">The sequence shown here is derived from an EMBL/GenBank/DDBJ whole genome shotgun (WGS) entry which is preliminary data.</text>
</comment>
<dbReference type="Proteomes" id="UP001204144">
    <property type="component" value="Unassembled WGS sequence"/>
</dbReference>
<evidence type="ECO:0000313" key="2">
    <source>
        <dbReference type="EMBL" id="MCP9764542.1"/>
    </source>
</evidence>
<keyword evidence="3" id="KW-1185">Reference proteome</keyword>
<keyword evidence="1" id="KW-0472">Membrane</keyword>
<feature type="transmembrane region" description="Helical" evidence="1">
    <location>
        <begin position="372"/>
        <end position="391"/>
    </location>
</feature>
<evidence type="ECO:0000313" key="3">
    <source>
        <dbReference type="Proteomes" id="UP001204144"/>
    </source>
</evidence>
<dbReference type="EMBL" id="RJUF01000174">
    <property type="protein sequence ID" value="MCP9764542.1"/>
    <property type="molecule type" value="Genomic_DNA"/>
</dbReference>
<feature type="transmembrane region" description="Helical" evidence="1">
    <location>
        <begin position="7"/>
        <end position="28"/>
    </location>
</feature>